<dbReference type="Proteomes" id="UP000076761">
    <property type="component" value="Unassembled WGS sequence"/>
</dbReference>
<dbReference type="Pfam" id="PF14226">
    <property type="entry name" value="DIOX_N"/>
    <property type="match status" value="1"/>
</dbReference>
<keyword evidence="4" id="KW-1185">Reference proteome</keyword>
<evidence type="ECO:0000313" key="4">
    <source>
        <dbReference type="Proteomes" id="UP000076761"/>
    </source>
</evidence>
<dbReference type="Gene3D" id="2.60.120.330">
    <property type="entry name" value="B-lactam Antibiotic, Isopenicillin N Synthase, Chain"/>
    <property type="match status" value="1"/>
</dbReference>
<accession>A0A165VPS3</accession>
<evidence type="ECO:0000313" key="3">
    <source>
        <dbReference type="EMBL" id="KZT29997.1"/>
    </source>
</evidence>
<dbReference type="Pfam" id="PF03171">
    <property type="entry name" value="2OG-FeII_Oxy"/>
    <property type="match status" value="1"/>
</dbReference>
<feature type="domain" description="Non-haem dioxygenase N-terminal" evidence="2">
    <location>
        <begin position="28"/>
        <end position="136"/>
    </location>
</feature>
<dbReference type="EMBL" id="KV425552">
    <property type="protein sequence ID" value="KZT29997.1"/>
    <property type="molecule type" value="Genomic_DNA"/>
</dbReference>
<dbReference type="InterPro" id="IPR027443">
    <property type="entry name" value="IPNS-like_sf"/>
</dbReference>
<dbReference type="STRING" id="1314782.A0A165VPS3"/>
<reference evidence="3 4" key="1">
    <citation type="journal article" date="2016" name="Mol. Biol. Evol.">
        <title>Comparative Genomics of Early-Diverging Mushroom-Forming Fungi Provides Insights into the Origins of Lignocellulose Decay Capabilities.</title>
        <authorList>
            <person name="Nagy L.G."/>
            <person name="Riley R."/>
            <person name="Tritt A."/>
            <person name="Adam C."/>
            <person name="Daum C."/>
            <person name="Floudas D."/>
            <person name="Sun H."/>
            <person name="Yadav J.S."/>
            <person name="Pangilinan J."/>
            <person name="Larsson K.H."/>
            <person name="Matsuura K."/>
            <person name="Barry K."/>
            <person name="Labutti K."/>
            <person name="Kuo R."/>
            <person name="Ohm R.A."/>
            <person name="Bhattacharya S.S."/>
            <person name="Shirouzu T."/>
            <person name="Yoshinaga Y."/>
            <person name="Martin F.M."/>
            <person name="Grigoriev I.V."/>
            <person name="Hibbett D.S."/>
        </authorList>
    </citation>
    <scope>NUCLEOTIDE SEQUENCE [LARGE SCALE GENOMIC DNA]</scope>
    <source>
        <strain evidence="3 4">HHB14362 ss-1</strain>
    </source>
</reference>
<evidence type="ECO:0000259" key="2">
    <source>
        <dbReference type="Pfam" id="PF14226"/>
    </source>
</evidence>
<name>A0A165VPS3_9AGAM</name>
<dbReference type="InParanoid" id="A0A165VPS3"/>
<dbReference type="InterPro" id="IPR044861">
    <property type="entry name" value="IPNS-like_FE2OG_OXY"/>
</dbReference>
<dbReference type="AlphaFoldDB" id="A0A165VPS3"/>
<dbReference type="InterPro" id="IPR026992">
    <property type="entry name" value="DIOX_N"/>
</dbReference>
<gene>
    <name evidence="3" type="ORF">NEOLEDRAFT_1054610</name>
</gene>
<dbReference type="PRINTS" id="PR00682">
    <property type="entry name" value="IPNSYNTHASE"/>
</dbReference>
<protein>
    <submittedName>
        <fullName evidence="3">Clavaminate synthase-like protein</fullName>
    </submittedName>
</protein>
<feature type="domain" description="Isopenicillin N synthase-like Fe(2+) 2OG dioxygenase" evidence="1">
    <location>
        <begin position="195"/>
        <end position="282"/>
    </location>
</feature>
<sequence length="368" mass="42104">MPSRTLPHVEPYIPAPPPTEDLEYADLSIIDLSKAATAEGRAELAVIARDAMKTSGFMYAVNHGYTPAQTKRIFDIANTPFDAVKNDEKQMYAGNIKATGSYLGYKLRSYWARLHIDNGVQDQIEHYNISQDAHRKQHPQALRPFLPEIEAFVEHCHVNILHPIVRLLALGLEMPEESMVNIHKYDAQGESWLRFMKYYPRSKDEEEKTKNVWLKGHTDLGSVTILWSQPVAALQIMSPEGRWKWVKHIENALVINIGDALEFLSGGFYKATIHRVVQPPPSQRGYPRLGVFYFAMFDNDVRLKPLEESPVIKREGVQRERLPQEGQEPTMDEYRKVRISSYGKSEVKKGESGVDTEYLQGILVKHYN</sequence>
<organism evidence="3 4">
    <name type="scientific">Neolentinus lepideus HHB14362 ss-1</name>
    <dbReference type="NCBI Taxonomy" id="1314782"/>
    <lineage>
        <taxon>Eukaryota</taxon>
        <taxon>Fungi</taxon>
        <taxon>Dikarya</taxon>
        <taxon>Basidiomycota</taxon>
        <taxon>Agaricomycotina</taxon>
        <taxon>Agaricomycetes</taxon>
        <taxon>Gloeophyllales</taxon>
        <taxon>Gloeophyllaceae</taxon>
        <taxon>Neolentinus</taxon>
    </lineage>
</organism>
<dbReference type="OrthoDB" id="406156at2759"/>
<dbReference type="SUPFAM" id="SSF51197">
    <property type="entry name" value="Clavaminate synthase-like"/>
    <property type="match status" value="1"/>
</dbReference>
<evidence type="ECO:0000259" key="1">
    <source>
        <dbReference type="Pfam" id="PF03171"/>
    </source>
</evidence>
<dbReference type="InterPro" id="IPR050231">
    <property type="entry name" value="Iron_ascorbate_oxido_reductase"/>
</dbReference>
<proteinExistence type="predicted"/>
<dbReference type="PANTHER" id="PTHR47990">
    <property type="entry name" value="2-OXOGLUTARATE (2OG) AND FE(II)-DEPENDENT OXYGENASE SUPERFAMILY PROTEIN-RELATED"/>
    <property type="match status" value="1"/>
</dbReference>